<dbReference type="EMBL" id="DACSEO010000079">
    <property type="protein sequence ID" value="HAT1683948.1"/>
    <property type="molecule type" value="Genomic_DNA"/>
</dbReference>
<reference evidence="2" key="1">
    <citation type="journal article" date="2018" name="Genome Biol.">
        <title>SKESA: strategic k-mer extension for scrupulous assemblies.</title>
        <authorList>
            <person name="Souvorov A."/>
            <person name="Agarwala R."/>
            <person name="Lipman D.J."/>
        </authorList>
    </citation>
    <scope>NUCLEOTIDE SEQUENCE</scope>
    <source>
        <strain evidence="2">R404</strain>
    </source>
</reference>
<evidence type="ECO:0000313" key="2">
    <source>
        <dbReference type="EMBL" id="HAT1683948.1"/>
    </source>
</evidence>
<evidence type="ECO:0000256" key="1">
    <source>
        <dbReference type="SAM" id="MobiDB-lite"/>
    </source>
</evidence>
<reference evidence="2" key="2">
    <citation type="submission" date="2020-11" db="EMBL/GenBank/DDBJ databases">
        <authorList>
            <consortium name="NCBI Pathogen Detection Project"/>
        </authorList>
    </citation>
    <scope>NUCLEOTIDE SEQUENCE</scope>
    <source>
        <strain evidence="2">R404</strain>
    </source>
</reference>
<feature type="region of interest" description="Disordered" evidence="1">
    <location>
        <begin position="1"/>
        <end position="37"/>
    </location>
</feature>
<accession>A0AAN5LDA9</accession>
<sequence length="105" mass="10620">MNDTDNAATTAPGAPVAPETTVTSAQATTTGDTPAVAAADRIPLVDVMPSPGPAGASSSVSLSELDSDVLRNVLAAAGWDIPRDRFESALFLATRDTKAQAKTHG</sequence>
<protein>
    <submittedName>
        <fullName evidence="2">Uncharacterized protein</fullName>
    </submittedName>
</protein>
<dbReference type="Proteomes" id="UP000856143">
    <property type="component" value="Unassembled WGS sequence"/>
</dbReference>
<gene>
    <name evidence="2" type="ORF">I8Y21_004710</name>
</gene>
<feature type="compositionally biased region" description="Low complexity" evidence="1">
    <location>
        <begin position="7"/>
        <end position="33"/>
    </location>
</feature>
<organism evidence="2 3">
    <name type="scientific">Klebsiella oxytoca</name>
    <dbReference type="NCBI Taxonomy" id="571"/>
    <lineage>
        <taxon>Bacteria</taxon>
        <taxon>Pseudomonadati</taxon>
        <taxon>Pseudomonadota</taxon>
        <taxon>Gammaproteobacteria</taxon>
        <taxon>Enterobacterales</taxon>
        <taxon>Enterobacteriaceae</taxon>
        <taxon>Klebsiella/Raoultella group</taxon>
        <taxon>Klebsiella</taxon>
    </lineage>
</organism>
<name>A0AAN5LDA9_KLEOX</name>
<evidence type="ECO:0000313" key="3">
    <source>
        <dbReference type="Proteomes" id="UP000856143"/>
    </source>
</evidence>
<dbReference type="AlphaFoldDB" id="A0AAN5LDA9"/>
<comment type="caution">
    <text evidence="2">The sequence shown here is derived from an EMBL/GenBank/DDBJ whole genome shotgun (WGS) entry which is preliminary data.</text>
</comment>
<proteinExistence type="predicted"/>